<comment type="caution">
    <text evidence="2">The sequence shown here is derived from an EMBL/GenBank/DDBJ whole genome shotgun (WGS) entry which is preliminary data.</text>
</comment>
<evidence type="ECO:0000313" key="3">
    <source>
        <dbReference type="Proteomes" id="UP000289738"/>
    </source>
</evidence>
<reference evidence="2 3" key="1">
    <citation type="submission" date="2019-01" db="EMBL/GenBank/DDBJ databases">
        <title>Sequencing of cultivated peanut Arachis hypogaea provides insights into genome evolution and oil improvement.</title>
        <authorList>
            <person name="Chen X."/>
        </authorList>
    </citation>
    <scope>NUCLEOTIDE SEQUENCE [LARGE SCALE GENOMIC DNA]</scope>
    <source>
        <strain evidence="3">cv. Fuhuasheng</strain>
        <tissue evidence="2">Leaves</tissue>
    </source>
</reference>
<evidence type="ECO:0000313" key="2">
    <source>
        <dbReference type="EMBL" id="RYR25869.1"/>
    </source>
</evidence>
<dbReference type="PANTHER" id="PTHR47926">
    <property type="entry name" value="PENTATRICOPEPTIDE REPEAT-CONTAINING PROTEIN"/>
    <property type="match status" value="1"/>
</dbReference>
<sequence>MTLYMPLFRTCSTLRSLTQFYAHLVVTGLHNDLLPSTKLIESYSHMGSLLSSSLIFDTHPSPDSFMLGVLIKCYLWNHLFHQVVSLYHSHIHMGNFIFVYPSVLRAVSGVGDLVTGRKVHGMVIKSGLESDAVIRTSLLCMYGELYCLGDAQKVFDKMPKRDLNGRPSEGLEMFHRMLSKQIRPDKITLLSVAEGCARVGCLRLVKSI</sequence>
<dbReference type="Gene3D" id="1.25.40.10">
    <property type="entry name" value="Tetratricopeptide repeat domain"/>
    <property type="match status" value="1"/>
</dbReference>
<dbReference type="Proteomes" id="UP000289738">
    <property type="component" value="Chromosome B02"/>
</dbReference>
<dbReference type="EMBL" id="SDMP01000012">
    <property type="protein sequence ID" value="RYR25869.1"/>
    <property type="molecule type" value="Genomic_DNA"/>
</dbReference>
<keyword evidence="3" id="KW-1185">Reference proteome</keyword>
<dbReference type="Pfam" id="PF01535">
    <property type="entry name" value="PPR"/>
    <property type="match status" value="2"/>
</dbReference>
<name>A0A445AHE5_ARAHY</name>
<dbReference type="AlphaFoldDB" id="A0A445AHE5"/>
<protein>
    <recommendedName>
        <fullName evidence="4">Pentatricopeptide repeat-containing protein</fullName>
    </recommendedName>
</protein>
<dbReference type="SMR" id="A0A445AHE5"/>
<evidence type="ECO:0008006" key="4">
    <source>
        <dbReference type="Google" id="ProtNLM"/>
    </source>
</evidence>
<dbReference type="GO" id="GO:0003723">
    <property type="term" value="F:RNA binding"/>
    <property type="evidence" value="ECO:0007669"/>
    <property type="project" value="InterPro"/>
</dbReference>
<dbReference type="InterPro" id="IPR046960">
    <property type="entry name" value="PPR_At4g14850-like_plant"/>
</dbReference>
<evidence type="ECO:0000256" key="1">
    <source>
        <dbReference type="ARBA" id="ARBA00022737"/>
    </source>
</evidence>
<dbReference type="STRING" id="3818.A0A445AHE5"/>
<dbReference type="InterPro" id="IPR002885">
    <property type="entry name" value="PPR_rpt"/>
</dbReference>
<dbReference type="GO" id="GO:0009451">
    <property type="term" value="P:RNA modification"/>
    <property type="evidence" value="ECO:0007669"/>
    <property type="project" value="InterPro"/>
</dbReference>
<accession>A0A445AHE5</accession>
<dbReference type="Gramene" id="arahy.Tifrunner.gnm2.ann2.Ah12g231300.1">
    <property type="protein sequence ID" value="arahy.Tifrunner.gnm2.ann2.Ah12g231300.1-CDS"/>
    <property type="gene ID" value="arahy.Tifrunner.gnm2.ann2.Ah12g231300"/>
</dbReference>
<organism evidence="2 3">
    <name type="scientific">Arachis hypogaea</name>
    <name type="common">Peanut</name>
    <dbReference type="NCBI Taxonomy" id="3818"/>
    <lineage>
        <taxon>Eukaryota</taxon>
        <taxon>Viridiplantae</taxon>
        <taxon>Streptophyta</taxon>
        <taxon>Embryophyta</taxon>
        <taxon>Tracheophyta</taxon>
        <taxon>Spermatophyta</taxon>
        <taxon>Magnoliopsida</taxon>
        <taxon>eudicotyledons</taxon>
        <taxon>Gunneridae</taxon>
        <taxon>Pentapetalae</taxon>
        <taxon>rosids</taxon>
        <taxon>fabids</taxon>
        <taxon>Fabales</taxon>
        <taxon>Fabaceae</taxon>
        <taxon>Papilionoideae</taxon>
        <taxon>50 kb inversion clade</taxon>
        <taxon>dalbergioids sensu lato</taxon>
        <taxon>Dalbergieae</taxon>
        <taxon>Pterocarpus clade</taxon>
        <taxon>Arachis</taxon>
    </lineage>
</organism>
<gene>
    <name evidence="2" type="ORF">Ahy_B02g059897</name>
</gene>
<keyword evidence="1" id="KW-0677">Repeat</keyword>
<proteinExistence type="predicted"/>
<dbReference type="InterPro" id="IPR011990">
    <property type="entry name" value="TPR-like_helical_dom_sf"/>
</dbReference>